<keyword evidence="4" id="KW-1185">Reference proteome</keyword>
<dbReference type="AlphaFoldDB" id="A0A430A0W4"/>
<evidence type="ECO:0000256" key="1">
    <source>
        <dbReference type="SAM" id="MobiDB-lite"/>
    </source>
</evidence>
<feature type="chain" id="PRO_5039115156" description="Lipoprotein" evidence="2">
    <location>
        <begin position="22"/>
        <end position="294"/>
    </location>
</feature>
<feature type="region of interest" description="Disordered" evidence="1">
    <location>
        <begin position="20"/>
        <end position="41"/>
    </location>
</feature>
<sequence>MKKIILILLVFILSGCSTKNPQNNQSNDKENQTSAIQSSSYVEKEKESTNFDALPEAVRVVLIHSAAQGIKSGTKLDLDEDTLDLEYYFDGDSLIIRDIPARTSMAATYYKIKLDKESIILQQSVSRNSTSLPKDLIIKKESLNNEKVSKIDLYATYLANKKTFDFGIKNVVSSIGAANGYQGLLKAEKNNTKAKDMQENHGVDISKLLNQATKNSINSQIKSGITFYSNGVNTPVQITLGNTTDGSLGLSVDVSHNGDAVPGALYHVTVVEIPTKEILVFSGPRVKQKNVRLR</sequence>
<accession>A0A430A0W4</accession>
<dbReference type="RefSeq" id="WP_125982964.1">
    <property type="nucleotide sequence ID" value="NZ_NGJS01000002.1"/>
</dbReference>
<evidence type="ECO:0000256" key="2">
    <source>
        <dbReference type="SAM" id="SignalP"/>
    </source>
</evidence>
<evidence type="ECO:0000313" key="3">
    <source>
        <dbReference type="EMBL" id="RSU00014.1"/>
    </source>
</evidence>
<protein>
    <recommendedName>
        <fullName evidence="5">Lipoprotein</fullName>
    </recommendedName>
</protein>
<reference evidence="3 4" key="1">
    <citation type="submission" date="2017-05" db="EMBL/GenBank/DDBJ databases">
        <title>Vagococcus spp. assemblies.</title>
        <authorList>
            <person name="Gulvik C.A."/>
        </authorList>
    </citation>
    <scope>NUCLEOTIDE SEQUENCE [LARGE SCALE GENOMIC DNA]</scope>
    <source>
        <strain evidence="3 4">SS1995</strain>
    </source>
</reference>
<dbReference type="EMBL" id="NGJS01000002">
    <property type="protein sequence ID" value="RSU00014.1"/>
    <property type="molecule type" value="Genomic_DNA"/>
</dbReference>
<keyword evidence="2" id="KW-0732">Signal</keyword>
<dbReference type="PROSITE" id="PS51257">
    <property type="entry name" value="PROKAR_LIPOPROTEIN"/>
    <property type="match status" value="1"/>
</dbReference>
<comment type="caution">
    <text evidence="3">The sequence shown here is derived from an EMBL/GenBank/DDBJ whole genome shotgun (WGS) entry which is preliminary data.</text>
</comment>
<name>A0A430A0W4_9ENTE</name>
<organism evidence="3 4">
    <name type="scientific">Vagococcus vulneris</name>
    <dbReference type="NCBI Taxonomy" id="1977869"/>
    <lineage>
        <taxon>Bacteria</taxon>
        <taxon>Bacillati</taxon>
        <taxon>Bacillota</taxon>
        <taxon>Bacilli</taxon>
        <taxon>Lactobacillales</taxon>
        <taxon>Enterococcaceae</taxon>
        <taxon>Vagococcus</taxon>
    </lineage>
</organism>
<gene>
    <name evidence="3" type="ORF">CBF37_01535</name>
</gene>
<proteinExistence type="predicted"/>
<evidence type="ECO:0008006" key="5">
    <source>
        <dbReference type="Google" id="ProtNLM"/>
    </source>
</evidence>
<feature type="signal peptide" evidence="2">
    <location>
        <begin position="1"/>
        <end position="21"/>
    </location>
</feature>
<dbReference type="Proteomes" id="UP000287857">
    <property type="component" value="Unassembled WGS sequence"/>
</dbReference>
<evidence type="ECO:0000313" key="4">
    <source>
        <dbReference type="Proteomes" id="UP000287857"/>
    </source>
</evidence>